<comment type="caution">
    <text evidence="2">The sequence shown here is derived from an EMBL/GenBank/DDBJ whole genome shotgun (WGS) entry which is preliminary data.</text>
</comment>
<name>A0ABQ4IT87_9ACTN</name>
<gene>
    <name evidence="2" type="ORF">Vlu01_17520</name>
</gene>
<evidence type="ECO:0000313" key="2">
    <source>
        <dbReference type="EMBL" id="GIJ21128.1"/>
    </source>
</evidence>
<sequence>MHLRLRHLCAAVAVILAAALLSPVTPATAATADRFGFAYVKDPTAPTWTPLPAAYQYGSWTPGLTATGGKVALGRFLVRFPNIGLGARGNAHVTAVARDGRFCELVRWYGSGTDEVVDVQCFRPGGTPADTPFTVLWTFSSGVLPAGVGAYASAQVTSNLLVQAYNSTGAPVTVATVGVGIYAVRLSGVGAPTGELSGNVQVTAQQPNAQPRRCKILRWGASNAEVVVYVACHDPGTGAAMNSDFTVSFHRERSVYASFGPPRYFGYLATPFAGPTNYSYPLGVGANGFGPTGIGTSIVKFPALHERHTTAQVTAIGDGPSYCTIQELWAQIGSDAVLPVACFANNGRLQDNQYSSTFSSSA</sequence>
<keyword evidence="3" id="KW-1185">Reference proteome</keyword>
<reference evidence="2 3" key="1">
    <citation type="submission" date="2021-01" db="EMBL/GenBank/DDBJ databases">
        <title>Whole genome shotgun sequence of Verrucosispora lutea NBRC 106530.</title>
        <authorList>
            <person name="Komaki H."/>
            <person name="Tamura T."/>
        </authorList>
    </citation>
    <scope>NUCLEOTIDE SEQUENCE [LARGE SCALE GENOMIC DNA]</scope>
    <source>
        <strain evidence="2 3">NBRC 106530</strain>
    </source>
</reference>
<feature type="chain" id="PRO_5046814608" description="Ig-like domain-containing protein" evidence="1">
    <location>
        <begin position="30"/>
        <end position="362"/>
    </location>
</feature>
<dbReference type="RefSeq" id="WP_203996395.1">
    <property type="nucleotide sequence ID" value="NZ_BOPB01000009.1"/>
</dbReference>
<evidence type="ECO:0008006" key="4">
    <source>
        <dbReference type="Google" id="ProtNLM"/>
    </source>
</evidence>
<dbReference type="Proteomes" id="UP000643165">
    <property type="component" value="Unassembled WGS sequence"/>
</dbReference>
<organism evidence="2 3">
    <name type="scientific">Micromonospora lutea</name>
    <dbReference type="NCBI Taxonomy" id="419825"/>
    <lineage>
        <taxon>Bacteria</taxon>
        <taxon>Bacillati</taxon>
        <taxon>Actinomycetota</taxon>
        <taxon>Actinomycetes</taxon>
        <taxon>Micromonosporales</taxon>
        <taxon>Micromonosporaceae</taxon>
        <taxon>Micromonospora</taxon>
    </lineage>
</organism>
<evidence type="ECO:0000313" key="3">
    <source>
        <dbReference type="Proteomes" id="UP000643165"/>
    </source>
</evidence>
<accession>A0ABQ4IT87</accession>
<protein>
    <recommendedName>
        <fullName evidence="4">Ig-like domain-containing protein</fullName>
    </recommendedName>
</protein>
<evidence type="ECO:0000256" key="1">
    <source>
        <dbReference type="SAM" id="SignalP"/>
    </source>
</evidence>
<proteinExistence type="predicted"/>
<dbReference type="EMBL" id="BOPB01000009">
    <property type="protein sequence ID" value="GIJ21128.1"/>
    <property type="molecule type" value="Genomic_DNA"/>
</dbReference>
<keyword evidence="1" id="KW-0732">Signal</keyword>
<feature type="signal peptide" evidence="1">
    <location>
        <begin position="1"/>
        <end position="29"/>
    </location>
</feature>